<evidence type="ECO:0000256" key="5">
    <source>
        <dbReference type="ARBA" id="ARBA00023136"/>
    </source>
</evidence>
<keyword evidence="4" id="KW-0342">GTP-binding</keyword>
<dbReference type="Pfam" id="PF00350">
    <property type="entry name" value="Dynamin_N"/>
    <property type="match status" value="1"/>
</dbReference>
<dbReference type="InterPro" id="IPR045063">
    <property type="entry name" value="Dynamin_N"/>
</dbReference>
<dbReference type="GO" id="GO:0016020">
    <property type="term" value="C:membrane"/>
    <property type="evidence" value="ECO:0007669"/>
    <property type="project" value="UniProtKB-SubCell"/>
</dbReference>
<evidence type="ECO:0000256" key="2">
    <source>
        <dbReference type="ARBA" id="ARBA00022741"/>
    </source>
</evidence>
<dbReference type="AlphaFoldDB" id="A0A845L5Q0"/>
<proteinExistence type="predicted"/>
<dbReference type="InterPro" id="IPR027417">
    <property type="entry name" value="P-loop_NTPase"/>
</dbReference>
<comment type="subcellular location">
    <subcellularLocation>
        <location evidence="1">Membrane</location>
    </subcellularLocation>
</comment>
<gene>
    <name evidence="7" type="ORF">GTO89_02695</name>
</gene>
<dbReference type="RefSeq" id="WP_161260535.1">
    <property type="nucleotide sequence ID" value="NZ_JAFBDC010000002.1"/>
</dbReference>
<keyword evidence="2" id="KW-0547">Nucleotide-binding</keyword>
<dbReference type="OrthoDB" id="2010692at2"/>
<evidence type="ECO:0000313" key="8">
    <source>
        <dbReference type="Proteomes" id="UP000471031"/>
    </source>
</evidence>
<dbReference type="GO" id="GO:0003924">
    <property type="term" value="F:GTPase activity"/>
    <property type="evidence" value="ECO:0007669"/>
    <property type="project" value="InterPro"/>
</dbReference>
<keyword evidence="5" id="KW-0472">Membrane</keyword>
<evidence type="ECO:0000256" key="4">
    <source>
        <dbReference type="ARBA" id="ARBA00023134"/>
    </source>
</evidence>
<evidence type="ECO:0000256" key="1">
    <source>
        <dbReference type="ARBA" id="ARBA00004370"/>
    </source>
</evidence>
<accession>A0A845L5Q0</accession>
<evidence type="ECO:0000256" key="3">
    <source>
        <dbReference type="ARBA" id="ARBA00022801"/>
    </source>
</evidence>
<dbReference type="PANTHER" id="PTHR10465:SF0">
    <property type="entry name" value="SARCALUMENIN"/>
    <property type="match status" value="1"/>
</dbReference>
<comment type="caution">
    <text evidence="7">The sequence shown here is derived from an EMBL/GenBank/DDBJ whole genome shotgun (WGS) entry which is preliminary data.</text>
</comment>
<name>A0A845L5Q0_HELGE</name>
<feature type="domain" description="Dynamin N-terminal" evidence="6">
    <location>
        <begin position="48"/>
        <end position="207"/>
    </location>
</feature>
<reference evidence="7 8" key="1">
    <citation type="submission" date="2020-01" db="EMBL/GenBank/DDBJ databases">
        <title>Whole genome sequence of Heliobacterium gestii DSM 11169.</title>
        <authorList>
            <person name="Kyndt J.A."/>
            <person name="Meyer T.E."/>
        </authorList>
    </citation>
    <scope>NUCLEOTIDE SEQUENCE [LARGE SCALE GENOMIC DNA]</scope>
    <source>
        <strain evidence="7 8">DSM 11169</strain>
    </source>
</reference>
<dbReference type="CDD" id="cd09912">
    <property type="entry name" value="DLP_2"/>
    <property type="match status" value="1"/>
</dbReference>
<dbReference type="Gene3D" id="3.40.50.300">
    <property type="entry name" value="P-loop containing nucleotide triphosphate hydrolases"/>
    <property type="match status" value="1"/>
</dbReference>
<organism evidence="7 8">
    <name type="scientific">Heliomicrobium gestii</name>
    <name type="common">Heliobacterium gestii</name>
    <dbReference type="NCBI Taxonomy" id="2699"/>
    <lineage>
        <taxon>Bacteria</taxon>
        <taxon>Bacillati</taxon>
        <taxon>Bacillota</taxon>
        <taxon>Clostridia</taxon>
        <taxon>Eubacteriales</taxon>
        <taxon>Heliobacteriaceae</taxon>
        <taxon>Heliomicrobium</taxon>
    </lineage>
</organism>
<dbReference type="Proteomes" id="UP000471031">
    <property type="component" value="Unassembled WGS sequence"/>
</dbReference>
<dbReference type="SUPFAM" id="SSF52540">
    <property type="entry name" value="P-loop containing nucleoside triphosphate hydrolases"/>
    <property type="match status" value="1"/>
</dbReference>
<protein>
    <recommendedName>
        <fullName evidence="6">Dynamin N-terminal domain-containing protein</fullName>
    </recommendedName>
</protein>
<keyword evidence="3" id="KW-0378">Hydrolase</keyword>
<dbReference type="InterPro" id="IPR027094">
    <property type="entry name" value="Mitofusin_fam"/>
</dbReference>
<keyword evidence="8" id="KW-1185">Reference proteome</keyword>
<dbReference type="PANTHER" id="PTHR10465">
    <property type="entry name" value="TRANSMEMBRANE GTPASE FZO1"/>
    <property type="match status" value="1"/>
</dbReference>
<evidence type="ECO:0000313" key="7">
    <source>
        <dbReference type="EMBL" id="MZP41942.1"/>
    </source>
</evidence>
<evidence type="ECO:0000259" key="6">
    <source>
        <dbReference type="Pfam" id="PF00350"/>
    </source>
</evidence>
<sequence length="604" mass="67407">MSTYQVLKEKTIIQLDKTIAFTKHLAKDSLVAELQIAKDRLHSDTLTVVVAGECKRGKSSLVNNLLEEVICPVNAAITTCLVSTIQYAPQEKVNVHIKQDDAEEIETIGRSEIQQYATQQENPNNRKNVARIDIQIPNPRLSDGIVFVDTPGVGGLNASHTSATYTFIPNADTVLYVCDATSPLSNSELEFIKRVARDCSNLIFVITRKDQVSDLESVVSENRSKLAKTLSKSPESLTIIPVSNLAKENYLLDRDVEDLKDSNFEELENTLWKFLQRERGRIILSRAIASMVQAIMALKIPLERELDVCSSQNQALIEQQRADLNAKYQYRLSLMSNRAEWQTKLNLGISKIKINTQHRMRSGFTAVHTTMQQYVKDRQLQGRPDEIAALLAAEITALMSQIDHSLNEQAGTLYQELIQDTGLGLTFSEYRSSGDVDFDDSVSLESRQGLLSKVFTVARQATFNGTVGGGIGSLFPGPGTVIGAVVGLIHGLFDGIKQIQTNDRNFTAQQLTNHFRPQLTQAQNDCDRNIQLTLANMETDIREEFRVQVEREIRICDESIAAMDKAQKASAEEAKKRAMEIQRLLAQLKELYLAIQAIAGQLNH</sequence>
<dbReference type="GO" id="GO:0005525">
    <property type="term" value="F:GTP binding"/>
    <property type="evidence" value="ECO:0007669"/>
    <property type="project" value="UniProtKB-KW"/>
</dbReference>
<dbReference type="EMBL" id="WXEX01000002">
    <property type="protein sequence ID" value="MZP41942.1"/>
    <property type="molecule type" value="Genomic_DNA"/>
</dbReference>